<evidence type="ECO:0000313" key="2">
    <source>
        <dbReference type="Proteomes" id="UP000009286"/>
    </source>
</evidence>
<dbReference type="Proteomes" id="UP000009286">
    <property type="component" value="Chromosome"/>
</dbReference>
<dbReference type="KEGG" id="mai:MICA_1434"/>
<keyword evidence="2" id="KW-1185">Reference proteome</keyword>
<protein>
    <submittedName>
        <fullName evidence="1">Uncharacterized protein</fullName>
    </submittedName>
</protein>
<reference evidence="1 2" key="1">
    <citation type="journal article" date="2011" name="BMC Genomics">
        <title>Genomic insights into an obligate epibiotic bacterial predator: Micavibrio aeruginosavorus ARL-13.</title>
        <authorList>
            <person name="Wang Z."/>
            <person name="Kadouri D."/>
            <person name="Wu M."/>
        </authorList>
    </citation>
    <scope>NUCLEOTIDE SEQUENCE [LARGE SCALE GENOMIC DNA]</scope>
    <source>
        <strain evidence="1 2">ARL-13</strain>
    </source>
</reference>
<evidence type="ECO:0000313" key="1">
    <source>
        <dbReference type="EMBL" id="AEP09752.1"/>
    </source>
</evidence>
<dbReference type="AlphaFoldDB" id="G2KM56"/>
<accession>G2KM56</accession>
<proteinExistence type="predicted"/>
<dbReference type="HOGENOM" id="CLU_3100778_0_0_5"/>
<organism evidence="1 2">
    <name type="scientific">Micavibrio aeruginosavorus (strain ARL-13)</name>
    <dbReference type="NCBI Taxonomy" id="856793"/>
    <lineage>
        <taxon>Bacteria</taxon>
        <taxon>Pseudomonadati</taxon>
        <taxon>Bdellovibrionota</taxon>
        <taxon>Bdellovibrionia</taxon>
        <taxon>Bdellovibrionales</taxon>
        <taxon>Pseudobdellovibrionaceae</taxon>
        <taxon>Micavibrio</taxon>
    </lineage>
</organism>
<sequence>MNARATQDLTHRKIRVKFPALLALAALLLSHASVLTFASGLALKLYNHYTI</sequence>
<dbReference type="EMBL" id="CP002382">
    <property type="protein sequence ID" value="AEP09752.1"/>
    <property type="molecule type" value="Genomic_DNA"/>
</dbReference>
<gene>
    <name evidence="1" type="ordered locus">MICA_1434</name>
</gene>
<name>G2KM56_MICAA</name>